<dbReference type="AlphaFoldDB" id="A0A6M2E2T8"/>
<keyword evidence="1" id="KW-1133">Transmembrane helix</keyword>
<dbReference type="EMBL" id="GIIL01007965">
    <property type="protein sequence ID" value="NOV51691.1"/>
    <property type="molecule type" value="Transcribed_RNA"/>
</dbReference>
<evidence type="ECO:0000256" key="1">
    <source>
        <dbReference type="SAM" id="Phobius"/>
    </source>
</evidence>
<protein>
    <submittedName>
        <fullName evidence="2">Putative secreted protein</fullName>
    </submittedName>
</protein>
<organism evidence="2">
    <name type="scientific">Xenopsylla cheopis</name>
    <name type="common">Oriental rat flea</name>
    <name type="synonym">Pulex cheopis</name>
    <dbReference type="NCBI Taxonomy" id="163159"/>
    <lineage>
        <taxon>Eukaryota</taxon>
        <taxon>Metazoa</taxon>
        <taxon>Ecdysozoa</taxon>
        <taxon>Arthropoda</taxon>
        <taxon>Hexapoda</taxon>
        <taxon>Insecta</taxon>
        <taxon>Pterygota</taxon>
        <taxon>Neoptera</taxon>
        <taxon>Endopterygota</taxon>
        <taxon>Siphonaptera</taxon>
        <taxon>Pulicidae</taxon>
        <taxon>Xenopsyllinae</taxon>
        <taxon>Xenopsylla</taxon>
    </lineage>
</organism>
<keyword evidence="1" id="KW-0812">Transmembrane</keyword>
<accession>A0A6M2E2T8</accession>
<reference evidence="2" key="1">
    <citation type="submission" date="2020-03" db="EMBL/GenBank/DDBJ databases">
        <title>Transcriptomic Profiling of the Digestive Tract of the Rat Flea, Xenopsylla cheopis, Following Blood Feeding and Infection with Yersinia pestis.</title>
        <authorList>
            <person name="Bland D.M."/>
            <person name="Martens C.A."/>
            <person name="Virtaneva K."/>
            <person name="Kanakabandi K."/>
            <person name="Long D."/>
            <person name="Rosenke R."/>
            <person name="Saturday G.A."/>
            <person name="Hoyt F.H."/>
            <person name="Bruno D.P."/>
            <person name="Ribeiro J.M.C."/>
            <person name="Hinnebusch J."/>
        </authorList>
    </citation>
    <scope>NUCLEOTIDE SEQUENCE</scope>
</reference>
<keyword evidence="1" id="KW-0472">Membrane</keyword>
<feature type="transmembrane region" description="Helical" evidence="1">
    <location>
        <begin position="12"/>
        <end position="33"/>
    </location>
</feature>
<name>A0A6M2E2T8_XENCH</name>
<evidence type="ECO:0000313" key="2">
    <source>
        <dbReference type="EMBL" id="NOV51691.1"/>
    </source>
</evidence>
<sequence length="69" mass="7958">MDAMSSQLSPFFHIKQIVVWIFIIICLGLDDYVRDGFLENKANREQYADGHYPANKITSDTPFAEICFI</sequence>
<proteinExistence type="predicted"/>